<accession>A0A1B2F635</accession>
<dbReference type="AlphaFoldDB" id="A0A1B2F635"/>
<sequence length="188" mass="20280">MEKLHTNATVLIVPGLREHVAEHWQTLLHARLAKVRTVPPLKVNGLDCNARVEAIQREIEQIDGDVVLVAHSAGVLMVAHWAARHQRPIKGALLAAPPDLQAQWPAAYPSPERLRENGWTPLPLARLPFPSIVAASSNDHLASLDAATALAKAWGSELLALGAVGHLNPAAGFGPWPQAEALIQQLDR</sequence>
<dbReference type="InterPro" id="IPR010662">
    <property type="entry name" value="RBBP9/YdeN"/>
</dbReference>
<gene>
    <name evidence="1" type="ORF">IEC33019_2204</name>
</gene>
<evidence type="ECO:0000313" key="1">
    <source>
        <dbReference type="EMBL" id="ANY87758.1"/>
    </source>
</evidence>
<organism evidence="1">
    <name type="scientific">Pseudomonas putida</name>
    <name type="common">Arthrobacter siderocapsulatus</name>
    <dbReference type="NCBI Taxonomy" id="303"/>
    <lineage>
        <taxon>Bacteria</taxon>
        <taxon>Pseudomonadati</taxon>
        <taxon>Pseudomonadota</taxon>
        <taxon>Gammaproteobacteria</taxon>
        <taxon>Pseudomonadales</taxon>
        <taxon>Pseudomonadaceae</taxon>
        <taxon>Pseudomonas</taxon>
    </lineage>
</organism>
<dbReference type="SUPFAM" id="SSF53474">
    <property type="entry name" value="alpha/beta-Hydrolases"/>
    <property type="match status" value="1"/>
</dbReference>
<dbReference type="Pfam" id="PF06821">
    <property type="entry name" value="Ser_hydrolase"/>
    <property type="match status" value="1"/>
</dbReference>
<proteinExistence type="predicted"/>
<dbReference type="GO" id="GO:0016787">
    <property type="term" value="F:hydrolase activity"/>
    <property type="evidence" value="ECO:0007669"/>
    <property type="project" value="UniProtKB-KW"/>
</dbReference>
<dbReference type="RefSeq" id="WP_070091817.1">
    <property type="nucleotide sequence ID" value="NZ_CP016634.1"/>
</dbReference>
<name>A0A1B2F635_PSEPU</name>
<dbReference type="EMBL" id="CP016634">
    <property type="protein sequence ID" value="ANY87758.1"/>
    <property type="molecule type" value="Genomic_DNA"/>
</dbReference>
<dbReference type="InterPro" id="IPR029058">
    <property type="entry name" value="AB_hydrolase_fold"/>
</dbReference>
<protein>
    <submittedName>
        <fullName evidence="1">Alpha/beta hydrolase family protein</fullName>
    </submittedName>
</protein>
<keyword evidence="1" id="KW-0378">Hydrolase</keyword>
<reference evidence="1" key="1">
    <citation type="submission" date="2016-07" db="EMBL/GenBank/DDBJ databases">
        <title>New class B carbapenemase carried by novel plasmid in Pseudomonas putida enviromental strain in eastern Amazonia.</title>
        <authorList>
            <person name="Souza C.O."/>
            <person name="Lima K.V."/>
            <person name="Brasiliense D.M."/>
            <person name="Perez-Chaparro P.J."/>
            <person name="Mamizuka E.M."/>
            <person name="Lima M.O."/>
            <person name="Lima L.N."/>
            <person name="McCulloch J.A."/>
        </authorList>
    </citation>
    <scope>NUCLEOTIDE SEQUENCE [LARGE SCALE GENOMIC DNA]</scope>
    <source>
        <strain evidence="1">IEC33019</strain>
    </source>
</reference>
<dbReference type="Gene3D" id="3.40.50.1820">
    <property type="entry name" value="alpha/beta hydrolase"/>
    <property type="match status" value="1"/>
</dbReference>